<evidence type="ECO:0000313" key="2">
    <source>
        <dbReference type="EMBL" id="TKA00856.1"/>
    </source>
</evidence>
<comment type="caution">
    <text evidence="2">The sequence shown here is derived from an EMBL/GenBank/DDBJ whole genome shotgun (WGS) entry which is preliminary data.</text>
</comment>
<dbReference type="RefSeq" id="WP_136729267.1">
    <property type="nucleotide sequence ID" value="NZ_SUMC01000078.1"/>
</dbReference>
<sequence length="97" mass="10601">MDRISFTVLLTTAADTVTTAGNILPTSPTDLTGVIGRAVLGTLLPAWRRPRVKARSRKNPTTKYGPNAGQHPQTAQTYIFQADIMFFEHGLACRARC</sequence>
<protein>
    <submittedName>
        <fullName evidence="2">Uncharacterized protein</fullName>
    </submittedName>
</protein>
<feature type="region of interest" description="Disordered" evidence="1">
    <location>
        <begin position="50"/>
        <end position="71"/>
    </location>
</feature>
<feature type="compositionally biased region" description="Polar residues" evidence="1">
    <location>
        <begin position="61"/>
        <end position="71"/>
    </location>
</feature>
<reference evidence="2 3" key="1">
    <citation type="submission" date="2019-04" db="EMBL/GenBank/DDBJ databases">
        <title>Streptomyces oryziradicis sp. nov., a novel actinomycete isolated from rhizosphere soil of rice (Oryza sativa L.).</title>
        <authorList>
            <person name="Li C."/>
        </authorList>
    </citation>
    <scope>NUCLEOTIDE SEQUENCE [LARGE SCALE GENOMIC DNA]</scope>
    <source>
        <strain evidence="2 3">NEAU-C40</strain>
    </source>
</reference>
<dbReference type="AlphaFoldDB" id="A0A4U0RX04"/>
<dbReference type="EMBL" id="SUMC01000078">
    <property type="protein sequence ID" value="TKA00856.1"/>
    <property type="molecule type" value="Genomic_DNA"/>
</dbReference>
<evidence type="ECO:0000313" key="3">
    <source>
        <dbReference type="Proteomes" id="UP000305778"/>
    </source>
</evidence>
<feature type="compositionally biased region" description="Basic residues" evidence="1">
    <location>
        <begin position="50"/>
        <end position="60"/>
    </location>
</feature>
<keyword evidence="3" id="KW-1185">Reference proteome</keyword>
<dbReference type="Proteomes" id="UP000305778">
    <property type="component" value="Unassembled WGS sequence"/>
</dbReference>
<evidence type="ECO:0000256" key="1">
    <source>
        <dbReference type="SAM" id="MobiDB-lite"/>
    </source>
</evidence>
<dbReference type="OrthoDB" id="477305at2"/>
<name>A0A4U0RX04_9ACTN</name>
<gene>
    <name evidence="2" type="ORF">FCI23_41500</name>
</gene>
<proteinExistence type="predicted"/>
<accession>A0A4U0RX04</accession>
<organism evidence="2 3">
    <name type="scientific">Actinacidiphila oryziradicis</name>
    <dbReference type="NCBI Taxonomy" id="2571141"/>
    <lineage>
        <taxon>Bacteria</taxon>
        <taxon>Bacillati</taxon>
        <taxon>Actinomycetota</taxon>
        <taxon>Actinomycetes</taxon>
        <taxon>Kitasatosporales</taxon>
        <taxon>Streptomycetaceae</taxon>
        <taxon>Actinacidiphila</taxon>
    </lineage>
</organism>